<dbReference type="GO" id="GO:0055038">
    <property type="term" value="C:recycling endosome membrane"/>
    <property type="evidence" value="ECO:0007669"/>
    <property type="project" value="UniProtKB-SubCell"/>
</dbReference>
<comment type="catalytic activity">
    <reaction evidence="20">
        <text>glycocholate(in) + ATP + H2O = glycocholate(out) + ADP + phosphate + H(+)</text>
        <dbReference type="Rhea" id="RHEA:50056"/>
        <dbReference type="ChEBI" id="CHEBI:15377"/>
        <dbReference type="ChEBI" id="CHEBI:15378"/>
        <dbReference type="ChEBI" id="CHEBI:29746"/>
        <dbReference type="ChEBI" id="CHEBI:30616"/>
        <dbReference type="ChEBI" id="CHEBI:43474"/>
        <dbReference type="ChEBI" id="CHEBI:456216"/>
    </reaction>
    <physiologicalReaction direction="left-to-right" evidence="20">
        <dbReference type="Rhea" id="RHEA:50057"/>
    </physiologicalReaction>
</comment>
<feature type="transmembrane region" description="Helical" evidence="30">
    <location>
        <begin position="69"/>
        <end position="96"/>
    </location>
</feature>
<feature type="transmembrane region" description="Helical" evidence="30">
    <location>
        <begin position="921"/>
        <end position="941"/>
    </location>
</feature>
<feature type="compositionally biased region" description="Basic and acidic residues" evidence="29">
    <location>
        <begin position="763"/>
        <end position="773"/>
    </location>
</feature>
<sequence length="1366" mass="150684">MPTGSVKLHSIKKLGQDNHSYEVSDEGPAGSYMSMTNSKDKEKVKENQEQPAIRVGFFQLFRFSTCKDVAMMIVGSFCAVLHGSAQPLMLLVFGLLTDTFIEYDIELNELRDDRKECVNNTIRWKRNYTIIQDPTQPLNQSDLGLIINSTLEMLIPLRNMSCGILDIEHEMTMFAFYYVGIGVSVFLLGYLQISLWVTAAARQIQLIRKMYFSKVMRMEIGWFDCTSVGELNTRMSDDINKINDAIADQVAIFVQRFTTFVCGFCIGFVKGWKLTLVIIAVSPLIGVGAGLMALFVAKLTGMELQAYAKAGAVADEVLSSIRTVAAFGGEKKEVDRYDRNLVSAQRWGIRKGMIMGFFTGYMWLIIFLCYALAFWYGSTLVIDTEEYTPGTLLQVFFGVLVAAMNLGQASPCLESFAAGRGAATIIFETIDREPEIDCLSEAGYKLDRVKGDIEFHNVTFHYPSRPEVKILDQLSVAVKSGETTAFVGPSGAGKSTAIQLIQRFYDPKEGMVTLDGHDIKGLNIQWLRSLIGIVEQEPVLFATTIAENIRYGRPGVSMADIITAAKEANAYNFIMDLPQKFDTLVGEGGGQMSGGQKQRIAIARALVRNPRILLLDMATSALDNESEAIVQEALDKVRMGRTTISIAHRLSTIKNADVIVGFERGQAVERGKHNELLERKGVYFTLVTLQSQGDKALNEKARQMAEGGEPEPERLNLSRAGSYRASLRASIRQRSRSQLSNLIPDSSVPVVGDLGPRAYSMSQEDKYKKSTPEEEKEEELVEPAPVARILKYNAPEWPYMVFGSLGAAVNGGVNPVYSLLFSQILATFSVTDPDAQRREINGICVFFVMVGVVSFFTQMLQGYAFAKSGELLTRRLRRIGFQAMLGQEIGWFDDHRNSPGALTTRLATDASQVQGATGSQIGMIVNSLTNIGVAVIMSFYFSWKLTLLILCFLPFIALSGGFQAKMLTGFAKQDKQAMESAGQISGEALNNIRTIAGLGKERSFVEMYEAHLTAPYQAALKKANVYGACYGFAQCVVFLTNGASFRFGGYLVEQEGLHFSLVFRVISAIVTSGTALGRASSYTPDYAKAKISAARFFQLLDRVPSISVYSNRGEKWDNFQGNLDFIECKFTYPTRPDIQVLNGLNVSVKPGQTLAFVGSSGCGKSTSVQLLERFYDPDHGKVLIDGHESTRVNVPFLRSKIGIVSQEPVLFDCSIAENIKYGDNLREIGMNEVISAAKKAQLHDFVMSLPEKYDTNVGSQGSQLSRGQKQRIAIARAIIRDPKILLLDEATSALDTESEKTVQEALDKAREGRTCIVIAHRLSTIQNSDIIAVMSRGFVIEKGTHDQLMALNGAYYKLVTTGAPIS</sequence>
<evidence type="ECO:0000256" key="30">
    <source>
        <dbReference type="SAM" id="Phobius"/>
    </source>
</evidence>
<dbReference type="InterPro" id="IPR036640">
    <property type="entry name" value="ABC1_TM_sf"/>
</dbReference>
<dbReference type="Gene3D" id="1.20.1560.10">
    <property type="entry name" value="ABC transporter type 1, transmembrane domain"/>
    <property type="match status" value="1"/>
</dbReference>
<dbReference type="InterPro" id="IPR003593">
    <property type="entry name" value="AAA+_ATPase"/>
</dbReference>
<evidence type="ECO:0000256" key="26">
    <source>
        <dbReference type="ARBA" id="ARBA00049525"/>
    </source>
</evidence>
<reference evidence="34" key="1">
    <citation type="submission" date="2013-10" db="EMBL/GenBank/DDBJ databases">
        <authorList>
            <person name="Schartl M."/>
            <person name="Warren W."/>
        </authorList>
    </citation>
    <scope>NUCLEOTIDE SEQUENCE [LARGE SCALE GENOMIC DNA]</scope>
    <source>
        <strain evidence="34">female</strain>
    </source>
</reference>
<reference evidence="33" key="3">
    <citation type="submission" date="2025-09" db="UniProtKB">
        <authorList>
            <consortium name="Ensembl"/>
        </authorList>
    </citation>
    <scope>IDENTIFICATION</scope>
</reference>
<dbReference type="InterPro" id="IPR011527">
    <property type="entry name" value="ABC1_TM_dom"/>
</dbReference>
<evidence type="ECO:0000256" key="17">
    <source>
        <dbReference type="ARBA" id="ARBA00023180"/>
    </source>
</evidence>
<dbReference type="Ensembl" id="ENSPFOT00000010922.2">
    <property type="protein sequence ID" value="ENSPFOP00000010906.2"/>
    <property type="gene ID" value="ENSPFOG00000010059.2"/>
</dbReference>
<feature type="domain" description="ABC transmembrane type-1" evidence="32">
    <location>
        <begin position="73"/>
        <end position="418"/>
    </location>
</feature>
<dbReference type="GO" id="GO:0015125">
    <property type="term" value="F:bile acid transmembrane transporter activity"/>
    <property type="evidence" value="ECO:0007669"/>
    <property type="project" value="UniProtKB-ARBA"/>
</dbReference>
<evidence type="ECO:0000256" key="4">
    <source>
        <dbReference type="ARBA" id="ARBA00007577"/>
    </source>
</evidence>
<dbReference type="FunFam" id="1.20.1560.10:FF:000051">
    <property type="entry name" value="ATP-binding cassette subfamily B member 11"/>
    <property type="match status" value="1"/>
</dbReference>
<evidence type="ECO:0000256" key="23">
    <source>
        <dbReference type="ARBA" id="ARBA00048732"/>
    </source>
</evidence>
<dbReference type="CDD" id="cd18578">
    <property type="entry name" value="ABC_6TM_Pgp_ABCB1_D2_like"/>
    <property type="match status" value="1"/>
</dbReference>
<feature type="transmembrane region" description="Helical" evidence="30">
    <location>
        <begin position="250"/>
        <end position="269"/>
    </location>
</feature>
<keyword evidence="15 30" id="KW-1133">Transmembrane helix</keyword>
<keyword evidence="11" id="KW-0967">Endosome</keyword>
<evidence type="ECO:0000256" key="22">
    <source>
        <dbReference type="ARBA" id="ARBA00048306"/>
    </source>
</evidence>
<dbReference type="OMA" id="GFGQEEQ"/>
<dbReference type="EMBL" id="AYCK01010703">
    <property type="status" value="NOT_ANNOTATED_CDS"/>
    <property type="molecule type" value="Genomic_DNA"/>
</dbReference>
<evidence type="ECO:0000256" key="3">
    <source>
        <dbReference type="ARBA" id="ARBA00004565"/>
    </source>
</evidence>
<dbReference type="PROSITE" id="PS50893">
    <property type="entry name" value="ABC_TRANSPORTER_2"/>
    <property type="match status" value="2"/>
</dbReference>
<keyword evidence="8 30" id="KW-0812">Transmembrane</keyword>
<reference evidence="33" key="2">
    <citation type="submission" date="2025-08" db="UniProtKB">
        <authorList>
            <consortium name="Ensembl"/>
        </authorList>
    </citation>
    <scope>IDENTIFICATION</scope>
</reference>
<comment type="catalytic activity">
    <reaction evidence="19">
        <text>taurocholate(in) + ATP + H2O = taurocholate(out) + ADP + phosphate + H(+)</text>
        <dbReference type="Rhea" id="RHEA:50052"/>
        <dbReference type="ChEBI" id="CHEBI:15377"/>
        <dbReference type="ChEBI" id="CHEBI:15378"/>
        <dbReference type="ChEBI" id="CHEBI:30616"/>
        <dbReference type="ChEBI" id="CHEBI:36257"/>
        <dbReference type="ChEBI" id="CHEBI:43474"/>
        <dbReference type="ChEBI" id="CHEBI:456216"/>
    </reaction>
    <physiologicalReaction direction="left-to-right" evidence="19">
        <dbReference type="Rhea" id="RHEA:50053"/>
    </physiologicalReaction>
</comment>
<feature type="transmembrane region" description="Helical" evidence="30">
    <location>
        <begin position="275"/>
        <end position="297"/>
    </location>
</feature>
<evidence type="ECO:0000256" key="14">
    <source>
        <dbReference type="ARBA" id="ARBA00022967"/>
    </source>
</evidence>
<comment type="subunit">
    <text evidence="28">Interacts with HAX1. Interacts with the adapter protein complex 2 (AP-2) throught AP2A2 or AP2A1; this interaction regulates cell membrane expression of ABCB11 through its internalization in a clathrin-dependent manner and its subsequent degradation.</text>
</comment>
<evidence type="ECO:0000259" key="31">
    <source>
        <dbReference type="PROSITE" id="PS50893"/>
    </source>
</evidence>
<accession>A0A087XYQ3</accession>
<evidence type="ECO:0000256" key="10">
    <source>
        <dbReference type="ARBA" id="ARBA00022741"/>
    </source>
</evidence>
<dbReference type="GO" id="GO:0005743">
    <property type="term" value="C:mitochondrial inner membrane"/>
    <property type="evidence" value="ECO:0007669"/>
    <property type="project" value="TreeGrafter"/>
</dbReference>
<evidence type="ECO:0000256" key="16">
    <source>
        <dbReference type="ARBA" id="ARBA00023136"/>
    </source>
</evidence>
<keyword evidence="14" id="KW-1278">Translocase</keyword>
<keyword evidence="6" id="KW-1003">Cell membrane</keyword>
<protein>
    <recommendedName>
        <fullName evidence="18">Bile salt export pump</fullName>
    </recommendedName>
</protein>
<keyword evidence="12" id="KW-0067">ATP-binding</keyword>
<dbReference type="Proteomes" id="UP000028760">
    <property type="component" value="Unassembled WGS sequence"/>
</dbReference>
<feature type="region of interest" description="Disordered" evidence="29">
    <location>
        <begin position="754"/>
        <end position="780"/>
    </location>
</feature>
<dbReference type="EMBL" id="AYCK01010702">
    <property type="status" value="NOT_ANNOTATED_CDS"/>
    <property type="molecule type" value="Genomic_DNA"/>
</dbReference>
<evidence type="ECO:0000256" key="1">
    <source>
        <dbReference type="ARBA" id="ARBA00004337"/>
    </source>
</evidence>
<dbReference type="KEGG" id="pfor:103147187"/>
<feature type="region of interest" description="Disordered" evidence="29">
    <location>
        <begin position="19"/>
        <end position="43"/>
    </location>
</feature>
<comment type="catalytic activity">
    <reaction evidence="25">
        <text>tauroursodeoxycholate(in) + ATP + H2O = tauroursodeoxycholate(out) + ADP + phosphate + H(+)</text>
        <dbReference type="Rhea" id="RHEA:50072"/>
        <dbReference type="ChEBI" id="CHEBI:15377"/>
        <dbReference type="ChEBI" id="CHEBI:15378"/>
        <dbReference type="ChEBI" id="CHEBI:30616"/>
        <dbReference type="ChEBI" id="CHEBI:43474"/>
        <dbReference type="ChEBI" id="CHEBI:132028"/>
        <dbReference type="ChEBI" id="CHEBI:456216"/>
    </reaction>
    <physiologicalReaction direction="left-to-right" evidence="25">
        <dbReference type="Rhea" id="RHEA:50073"/>
    </physiologicalReaction>
</comment>
<dbReference type="InterPro" id="IPR039421">
    <property type="entry name" value="Type_1_exporter"/>
</dbReference>
<dbReference type="CDD" id="cd18577">
    <property type="entry name" value="ABC_6TM_Pgp_ABCB1_D1_like"/>
    <property type="match status" value="1"/>
</dbReference>
<evidence type="ECO:0000313" key="33">
    <source>
        <dbReference type="Ensembl" id="ENSPFOP00000010906.2"/>
    </source>
</evidence>
<dbReference type="GO" id="GO:0016887">
    <property type="term" value="F:ATP hydrolysis activity"/>
    <property type="evidence" value="ECO:0007669"/>
    <property type="project" value="InterPro"/>
</dbReference>
<evidence type="ECO:0000256" key="8">
    <source>
        <dbReference type="ARBA" id="ARBA00022692"/>
    </source>
</evidence>
<evidence type="ECO:0000256" key="28">
    <source>
        <dbReference type="ARBA" id="ARBA00049709"/>
    </source>
</evidence>
<keyword evidence="16 30" id="KW-0472">Membrane</keyword>
<dbReference type="FunFam" id="1.20.1560.10:FF:000046">
    <property type="entry name" value="ATP-binding cassette subfamily B member 11"/>
    <property type="match status" value="1"/>
</dbReference>
<keyword evidence="13" id="KW-0832">Ubl conjugation</keyword>
<dbReference type="GO" id="GO:0090374">
    <property type="term" value="P:oligopeptide export from mitochondrion"/>
    <property type="evidence" value="ECO:0007669"/>
    <property type="project" value="TreeGrafter"/>
</dbReference>
<dbReference type="Pfam" id="PF00005">
    <property type="entry name" value="ABC_tran"/>
    <property type="match status" value="2"/>
</dbReference>
<dbReference type="SMART" id="SM00382">
    <property type="entry name" value="AAA"/>
    <property type="match status" value="2"/>
</dbReference>
<dbReference type="CDD" id="cd03249">
    <property type="entry name" value="ABC_MTABC3_MDL1_MDL2"/>
    <property type="match status" value="2"/>
</dbReference>
<dbReference type="SUPFAM" id="SSF90123">
    <property type="entry name" value="ABC transporter transmembrane region"/>
    <property type="match status" value="2"/>
</dbReference>
<evidence type="ECO:0000256" key="2">
    <source>
        <dbReference type="ARBA" id="ARBA00004424"/>
    </source>
</evidence>
<keyword evidence="7" id="KW-0597">Phosphoprotein</keyword>
<proteinExistence type="inferred from homology"/>
<evidence type="ECO:0000256" key="29">
    <source>
        <dbReference type="SAM" id="MobiDB-lite"/>
    </source>
</evidence>
<keyword evidence="5" id="KW-0813">Transport</keyword>
<keyword evidence="34" id="KW-1185">Reference proteome</keyword>
<comment type="catalytic activity">
    <reaction evidence="26">
        <text>taurochenodeoxycholate(in) + ATP + H2O = taurochenodeoxycholate(out) + ADP + phosphate + H(+)</text>
        <dbReference type="Rhea" id="RHEA:50064"/>
        <dbReference type="ChEBI" id="CHEBI:9407"/>
        <dbReference type="ChEBI" id="CHEBI:15377"/>
        <dbReference type="ChEBI" id="CHEBI:15378"/>
        <dbReference type="ChEBI" id="CHEBI:30616"/>
        <dbReference type="ChEBI" id="CHEBI:43474"/>
        <dbReference type="ChEBI" id="CHEBI:456216"/>
    </reaction>
    <physiologicalReaction direction="left-to-right" evidence="26">
        <dbReference type="Rhea" id="RHEA:50065"/>
    </physiologicalReaction>
</comment>
<dbReference type="InterPro" id="IPR017871">
    <property type="entry name" value="ABC_transporter-like_CS"/>
</dbReference>
<dbReference type="Gene3D" id="3.40.50.300">
    <property type="entry name" value="P-loop containing nucleotide triphosphate hydrolases"/>
    <property type="match status" value="2"/>
</dbReference>
<dbReference type="PANTHER" id="PTHR43394">
    <property type="entry name" value="ATP-DEPENDENT PERMEASE MDL1, MITOCHONDRIAL"/>
    <property type="match status" value="1"/>
</dbReference>
<evidence type="ECO:0000256" key="24">
    <source>
        <dbReference type="ARBA" id="ARBA00049216"/>
    </source>
</evidence>
<evidence type="ECO:0000256" key="5">
    <source>
        <dbReference type="ARBA" id="ARBA00022448"/>
    </source>
</evidence>
<feature type="domain" description="ABC transmembrane type-1" evidence="32">
    <location>
        <begin position="801"/>
        <end position="1088"/>
    </location>
</feature>
<dbReference type="GeneTree" id="ENSGT00940000157564"/>
<keyword evidence="9" id="KW-0677">Repeat</keyword>
<keyword evidence="10" id="KW-0547">Nucleotide-binding</keyword>
<dbReference type="GO" id="GO:0016324">
    <property type="term" value="C:apical plasma membrane"/>
    <property type="evidence" value="ECO:0007669"/>
    <property type="project" value="UniProtKB-SubCell"/>
</dbReference>
<evidence type="ECO:0000256" key="20">
    <source>
        <dbReference type="ARBA" id="ARBA00047763"/>
    </source>
</evidence>
<organism evidence="33 34">
    <name type="scientific">Poecilia formosa</name>
    <name type="common">Amazon molly</name>
    <name type="synonym">Limia formosa</name>
    <dbReference type="NCBI Taxonomy" id="48698"/>
    <lineage>
        <taxon>Eukaryota</taxon>
        <taxon>Metazoa</taxon>
        <taxon>Chordata</taxon>
        <taxon>Craniata</taxon>
        <taxon>Vertebrata</taxon>
        <taxon>Euteleostomi</taxon>
        <taxon>Actinopterygii</taxon>
        <taxon>Neopterygii</taxon>
        <taxon>Teleostei</taxon>
        <taxon>Neoteleostei</taxon>
        <taxon>Acanthomorphata</taxon>
        <taxon>Ovalentaria</taxon>
        <taxon>Atherinomorphae</taxon>
        <taxon>Cyprinodontiformes</taxon>
        <taxon>Poeciliidae</taxon>
        <taxon>Poeciliinae</taxon>
        <taxon>Poecilia</taxon>
    </lineage>
</organism>
<evidence type="ECO:0000256" key="6">
    <source>
        <dbReference type="ARBA" id="ARBA00022475"/>
    </source>
</evidence>
<dbReference type="Pfam" id="PF00664">
    <property type="entry name" value="ABC_membrane"/>
    <property type="match status" value="2"/>
</dbReference>
<feature type="transmembrane region" description="Helical" evidence="30">
    <location>
        <begin position="840"/>
        <end position="866"/>
    </location>
</feature>
<evidence type="ECO:0000313" key="34">
    <source>
        <dbReference type="Proteomes" id="UP000028760"/>
    </source>
</evidence>
<feature type="domain" description="ABC transporter" evidence="31">
    <location>
        <begin position="453"/>
        <end position="689"/>
    </location>
</feature>
<dbReference type="InterPro" id="IPR027417">
    <property type="entry name" value="P-loop_NTPase"/>
</dbReference>
<feature type="domain" description="ABC transporter" evidence="31">
    <location>
        <begin position="1123"/>
        <end position="1361"/>
    </location>
</feature>
<evidence type="ECO:0000256" key="12">
    <source>
        <dbReference type="ARBA" id="ARBA00022840"/>
    </source>
</evidence>
<dbReference type="RefSeq" id="XP_007565477.1">
    <property type="nucleotide sequence ID" value="XM_007565415.2"/>
</dbReference>
<evidence type="ECO:0000256" key="19">
    <source>
        <dbReference type="ARBA" id="ARBA00047495"/>
    </source>
</evidence>
<dbReference type="InterPro" id="IPR003439">
    <property type="entry name" value="ABC_transporter-like_ATP-bd"/>
</dbReference>
<name>A0A087XYQ3_POEFO</name>
<feature type="transmembrane region" description="Helical" evidence="30">
    <location>
        <begin position="797"/>
        <end position="820"/>
    </location>
</feature>
<evidence type="ECO:0000259" key="32">
    <source>
        <dbReference type="PROSITE" id="PS50929"/>
    </source>
</evidence>
<evidence type="ECO:0000256" key="9">
    <source>
        <dbReference type="ARBA" id="ARBA00022737"/>
    </source>
</evidence>
<dbReference type="OrthoDB" id="6500128at2759"/>
<dbReference type="PROSITE" id="PS50929">
    <property type="entry name" value="ABC_TM1F"/>
    <property type="match status" value="2"/>
</dbReference>
<comment type="catalytic activity">
    <reaction evidence="24">
        <text>glycochenodeoxycholate(in) + ATP + H2O = glycochenodeoxycholate(out) + ADP + phosphate + H(+)</text>
        <dbReference type="Rhea" id="RHEA:50060"/>
        <dbReference type="ChEBI" id="CHEBI:15377"/>
        <dbReference type="ChEBI" id="CHEBI:15378"/>
        <dbReference type="ChEBI" id="CHEBI:30616"/>
        <dbReference type="ChEBI" id="CHEBI:36252"/>
        <dbReference type="ChEBI" id="CHEBI:43474"/>
        <dbReference type="ChEBI" id="CHEBI:456216"/>
    </reaction>
    <physiologicalReaction direction="left-to-right" evidence="24">
        <dbReference type="Rhea" id="RHEA:50061"/>
    </physiologicalReaction>
</comment>
<evidence type="ECO:0000256" key="15">
    <source>
        <dbReference type="ARBA" id="ARBA00022989"/>
    </source>
</evidence>
<dbReference type="GeneID" id="103147187"/>
<comment type="function">
    <text evidence="27">Catalyzes the transport of the major hydrophobic bile salts, such as taurine and glycine-conjugated cholic acid across the canalicular membrane of hepatocytes in an ATP-dependent manner, therefore participates in hepatic bile acid homeostasis and consequently to lipid homeostasis through regulation of biliary lipid secretion in a bile salts dependent manner. Transports taurine-conjugated bile salts more rapidly than glycine-conjugated bile salts. Also transports non-bile acid compounds, such as pravastatin and fexofenadine in an ATP-dependent manner and may be involved in their biliary excretion.</text>
</comment>
<dbReference type="FunFam" id="3.40.50.300:FF:000479">
    <property type="entry name" value="Multidrug resistance protein 1A"/>
    <property type="match status" value="2"/>
</dbReference>
<comment type="similarity">
    <text evidence="4">Belongs to the ABC transporter superfamily. ABCB family. Multidrug resistance exporter (TC 3.A.1.201) subfamily.</text>
</comment>
<evidence type="ECO:0000256" key="27">
    <source>
        <dbReference type="ARBA" id="ARBA00049631"/>
    </source>
</evidence>
<dbReference type="GO" id="GO:0005524">
    <property type="term" value="F:ATP binding"/>
    <property type="evidence" value="ECO:0007669"/>
    <property type="project" value="UniProtKB-KW"/>
</dbReference>
<dbReference type="eggNOG" id="KOG0055">
    <property type="taxonomic scope" value="Eukaryota"/>
</dbReference>
<comment type="subcellular location">
    <subcellularLocation>
        <location evidence="2">Apical cell membrane</location>
        <topology evidence="2">Multi-pass membrane protein</topology>
    </subcellularLocation>
    <subcellularLocation>
        <location evidence="1">Endosome membrane</location>
        <topology evidence="1">Multi-pass membrane protein</topology>
    </subcellularLocation>
    <subcellularLocation>
        <location evidence="3">Recycling endosome membrane</location>
    </subcellularLocation>
</comment>
<feature type="transmembrane region" description="Helical" evidence="30">
    <location>
        <begin position="354"/>
        <end position="375"/>
    </location>
</feature>
<dbReference type="GO" id="GO:0015421">
    <property type="term" value="F:ABC-type oligopeptide transporter activity"/>
    <property type="evidence" value="ECO:0007669"/>
    <property type="project" value="TreeGrafter"/>
</dbReference>
<keyword evidence="17" id="KW-0325">Glycoprotein</keyword>
<dbReference type="SUPFAM" id="SSF52540">
    <property type="entry name" value="P-loop containing nucleoside triphosphate hydrolases"/>
    <property type="match status" value="2"/>
</dbReference>
<dbReference type="PROSITE" id="PS00211">
    <property type="entry name" value="ABC_TRANSPORTER_1"/>
    <property type="match status" value="1"/>
</dbReference>
<evidence type="ECO:0000256" key="25">
    <source>
        <dbReference type="ARBA" id="ARBA00049271"/>
    </source>
</evidence>
<dbReference type="GO" id="GO:0015722">
    <property type="term" value="P:canalicular bile acid transport"/>
    <property type="evidence" value="ECO:0007669"/>
    <property type="project" value="UniProtKB-ARBA"/>
</dbReference>
<comment type="catalytic activity">
    <reaction evidence="23">
        <text>cholate(in) + ATP + H2O = cholate(out) + ADP + phosphate + H(+)</text>
        <dbReference type="Rhea" id="RHEA:50048"/>
        <dbReference type="ChEBI" id="CHEBI:15377"/>
        <dbReference type="ChEBI" id="CHEBI:15378"/>
        <dbReference type="ChEBI" id="CHEBI:29747"/>
        <dbReference type="ChEBI" id="CHEBI:30616"/>
        <dbReference type="ChEBI" id="CHEBI:43474"/>
        <dbReference type="ChEBI" id="CHEBI:456216"/>
    </reaction>
    <physiologicalReaction direction="left-to-right" evidence="23">
        <dbReference type="Rhea" id="RHEA:50049"/>
    </physiologicalReaction>
</comment>
<evidence type="ECO:0000256" key="11">
    <source>
        <dbReference type="ARBA" id="ARBA00022753"/>
    </source>
</evidence>
<comment type="catalytic activity">
    <reaction evidence="21">
        <text>pravastatin(in) + ATP + H2O = pravastatin(out) + ADP + phosphate + H(+)</text>
        <dbReference type="Rhea" id="RHEA:63908"/>
        <dbReference type="ChEBI" id="CHEBI:15377"/>
        <dbReference type="ChEBI" id="CHEBI:15378"/>
        <dbReference type="ChEBI" id="CHEBI:30616"/>
        <dbReference type="ChEBI" id="CHEBI:43474"/>
        <dbReference type="ChEBI" id="CHEBI:63660"/>
        <dbReference type="ChEBI" id="CHEBI:456216"/>
    </reaction>
    <physiologicalReaction direction="left-to-right" evidence="21">
        <dbReference type="Rhea" id="RHEA:63909"/>
    </physiologicalReaction>
</comment>
<feature type="transmembrane region" description="Helical" evidence="30">
    <location>
        <begin position="175"/>
        <end position="201"/>
    </location>
</feature>
<evidence type="ECO:0000256" key="13">
    <source>
        <dbReference type="ARBA" id="ARBA00022843"/>
    </source>
</evidence>
<dbReference type="PANTHER" id="PTHR43394:SF23">
    <property type="entry name" value="ATP-BINDING CASSETTE SUBFAMILY B MEMBER 11, GENE 2"/>
    <property type="match status" value="1"/>
</dbReference>
<feature type="transmembrane region" description="Helical" evidence="30">
    <location>
        <begin position="947"/>
        <end position="968"/>
    </location>
</feature>
<comment type="catalytic activity">
    <reaction evidence="22">
        <text>glycoursodeoxycholate(in) + ATP + H2O = glycoursodeoxycholate(out) + ADP + phosphate + H(+)</text>
        <dbReference type="Rhea" id="RHEA:50068"/>
        <dbReference type="ChEBI" id="CHEBI:15377"/>
        <dbReference type="ChEBI" id="CHEBI:15378"/>
        <dbReference type="ChEBI" id="CHEBI:30616"/>
        <dbReference type="ChEBI" id="CHEBI:43474"/>
        <dbReference type="ChEBI" id="CHEBI:132030"/>
        <dbReference type="ChEBI" id="CHEBI:456216"/>
    </reaction>
    <physiologicalReaction direction="left-to-right" evidence="22">
        <dbReference type="Rhea" id="RHEA:50069"/>
    </physiologicalReaction>
</comment>
<evidence type="ECO:0000256" key="18">
    <source>
        <dbReference type="ARBA" id="ARBA00023630"/>
    </source>
</evidence>
<evidence type="ECO:0000256" key="7">
    <source>
        <dbReference type="ARBA" id="ARBA00022553"/>
    </source>
</evidence>
<evidence type="ECO:0000256" key="21">
    <source>
        <dbReference type="ARBA" id="ARBA00047914"/>
    </source>
</evidence>
<dbReference type="STRING" id="48698.ENSPFOP00000010906"/>